<evidence type="ECO:0000313" key="4">
    <source>
        <dbReference type="EMBL" id="HIR13412.1"/>
    </source>
</evidence>
<feature type="region of interest" description="Disordered" evidence="1">
    <location>
        <begin position="54"/>
        <end position="122"/>
    </location>
</feature>
<accession>A0A9D1ABX5</accession>
<proteinExistence type="predicted"/>
<feature type="transmembrane region" description="Helical" evidence="2">
    <location>
        <begin position="12"/>
        <end position="36"/>
    </location>
</feature>
<gene>
    <name evidence="4" type="ORF">IAB31_05755</name>
</gene>
<organism evidence="4 5">
    <name type="scientific">Candidatus Choladousia intestinavium</name>
    <dbReference type="NCBI Taxonomy" id="2840727"/>
    <lineage>
        <taxon>Bacteria</taxon>
        <taxon>Bacillati</taxon>
        <taxon>Bacillota</taxon>
        <taxon>Clostridia</taxon>
        <taxon>Lachnospirales</taxon>
        <taxon>Lachnospiraceae</taxon>
        <taxon>Lachnospiraceae incertae sedis</taxon>
        <taxon>Candidatus Choladousia</taxon>
    </lineage>
</organism>
<evidence type="ECO:0000256" key="2">
    <source>
        <dbReference type="SAM" id="Phobius"/>
    </source>
</evidence>
<dbReference type="Pfam" id="PF08239">
    <property type="entry name" value="SH3_3"/>
    <property type="match status" value="1"/>
</dbReference>
<reference evidence="4" key="2">
    <citation type="journal article" date="2021" name="PeerJ">
        <title>Extensive microbial diversity within the chicken gut microbiome revealed by metagenomics and culture.</title>
        <authorList>
            <person name="Gilroy R."/>
            <person name="Ravi A."/>
            <person name="Getino M."/>
            <person name="Pursley I."/>
            <person name="Horton D.L."/>
            <person name="Alikhan N.F."/>
            <person name="Baker D."/>
            <person name="Gharbi K."/>
            <person name="Hall N."/>
            <person name="Watson M."/>
            <person name="Adriaenssens E.M."/>
            <person name="Foster-Nyarko E."/>
            <person name="Jarju S."/>
            <person name="Secka A."/>
            <person name="Antonio M."/>
            <person name="Oren A."/>
            <person name="Chaudhuri R.R."/>
            <person name="La Ragione R."/>
            <person name="Hildebrand F."/>
            <person name="Pallen M.J."/>
        </authorList>
    </citation>
    <scope>NUCLEOTIDE SEQUENCE</scope>
    <source>
        <strain evidence="4">ChiSjej4B22-8148</strain>
    </source>
</reference>
<reference evidence="4" key="1">
    <citation type="submission" date="2020-10" db="EMBL/GenBank/DDBJ databases">
        <authorList>
            <person name="Gilroy R."/>
        </authorList>
    </citation>
    <scope>NUCLEOTIDE SEQUENCE</scope>
    <source>
        <strain evidence="4">ChiSjej4B22-8148</strain>
    </source>
</reference>
<dbReference type="Proteomes" id="UP000886757">
    <property type="component" value="Unassembled WGS sequence"/>
</dbReference>
<dbReference type="Gene3D" id="2.30.30.40">
    <property type="entry name" value="SH3 Domains"/>
    <property type="match status" value="1"/>
</dbReference>
<keyword evidence="2" id="KW-0812">Transmembrane</keyword>
<keyword evidence="2" id="KW-0472">Membrane</keyword>
<feature type="compositionally biased region" description="Polar residues" evidence="1">
    <location>
        <begin position="98"/>
        <end position="122"/>
    </location>
</feature>
<evidence type="ECO:0000259" key="3">
    <source>
        <dbReference type="Pfam" id="PF08239"/>
    </source>
</evidence>
<protein>
    <submittedName>
        <fullName evidence="4">SH3 domain-containing protein</fullName>
    </submittedName>
</protein>
<dbReference type="InterPro" id="IPR003646">
    <property type="entry name" value="SH3-like_bac-type"/>
</dbReference>
<dbReference type="EMBL" id="DVGK01000064">
    <property type="protein sequence ID" value="HIR13412.1"/>
    <property type="molecule type" value="Genomic_DNA"/>
</dbReference>
<dbReference type="AlphaFoldDB" id="A0A9D1ABX5"/>
<evidence type="ECO:0000256" key="1">
    <source>
        <dbReference type="SAM" id="MobiDB-lite"/>
    </source>
</evidence>
<evidence type="ECO:0000313" key="5">
    <source>
        <dbReference type="Proteomes" id="UP000886757"/>
    </source>
</evidence>
<sequence>MNGFKEWLSDHLRYLMLGLAALLFFILVLIGVRVWLLSGDAGGGEEIEILSETATDEASEIASESSDTESQSETAQSELSESEASSETEEDSENDSSAGTQSESEAAVSAGTQGASDASETENAPLTLVQVEPETQTESETETAAQTEYEPVYLTMQGACYIRSAPSYDGEILGTYEAGTVVEFLEDVGGWYHVRVDGIDGYMGARFFSQ</sequence>
<feature type="compositionally biased region" description="Acidic residues" evidence="1">
    <location>
        <begin position="80"/>
        <end position="94"/>
    </location>
</feature>
<comment type="caution">
    <text evidence="4">The sequence shown here is derived from an EMBL/GenBank/DDBJ whole genome shotgun (WGS) entry which is preliminary data.</text>
</comment>
<keyword evidence="2" id="KW-1133">Transmembrane helix</keyword>
<feature type="compositionally biased region" description="Low complexity" evidence="1">
    <location>
        <begin position="60"/>
        <end position="79"/>
    </location>
</feature>
<feature type="domain" description="SH3b" evidence="3">
    <location>
        <begin position="161"/>
        <end position="207"/>
    </location>
</feature>
<name>A0A9D1ABX5_9FIRM</name>